<dbReference type="EMBL" id="VCNI01000002">
    <property type="protein sequence ID" value="TMU54740.1"/>
    <property type="molecule type" value="Genomic_DNA"/>
</dbReference>
<evidence type="ECO:0000313" key="2">
    <source>
        <dbReference type="EMBL" id="TMU54740.1"/>
    </source>
</evidence>
<dbReference type="RefSeq" id="WP_138836215.1">
    <property type="nucleotide sequence ID" value="NZ_VCNI01000002.1"/>
</dbReference>
<feature type="signal peptide" evidence="1">
    <location>
        <begin position="1"/>
        <end position="21"/>
    </location>
</feature>
<accession>A0ABY2WJG7</accession>
<sequence>MKTVRFLLVIFACGLAFPAWSQVDARVQGLRFYEQLAQRDTKYEIALYALDSQDQMDYWVDQGNFERQLGKVNFPAYLAYMKGKKEAYQTHLAECDTQCDNSELFFQKAKDYLSLSDDDFWKGMKKEEMVHNQPKKKKLK</sequence>
<name>A0ABY2WJG7_9FLAO</name>
<reference evidence="2 3" key="1">
    <citation type="submission" date="2019-05" db="EMBL/GenBank/DDBJ databases">
        <title>Flagellimonas sp. AsT0115, sp. nov., isolated from a marine red algae, Asparagopsis taxiformis.</title>
        <authorList>
            <person name="Kim J."/>
            <person name="Jeong S.E."/>
            <person name="Jeon C.O."/>
        </authorList>
    </citation>
    <scope>NUCLEOTIDE SEQUENCE [LARGE SCALE GENOMIC DNA]</scope>
    <source>
        <strain evidence="2 3">AsT0115</strain>
    </source>
</reference>
<keyword evidence="1" id="KW-0732">Signal</keyword>
<proteinExistence type="predicted"/>
<gene>
    <name evidence="2" type="ORF">FGG15_11100</name>
</gene>
<feature type="chain" id="PRO_5045464170" evidence="1">
    <location>
        <begin position="22"/>
        <end position="140"/>
    </location>
</feature>
<keyword evidence="3" id="KW-1185">Reference proteome</keyword>
<organism evidence="2 3">
    <name type="scientific">Flagellimonas algicola</name>
    <dbReference type="NCBI Taxonomy" id="2583815"/>
    <lineage>
        <taxon>Bacteria</taxon>
        <taxon>Pseudomonadati</taxon>
        <taxon>Bacteroidota</taxon>
        <taxon>Flavobacteriia</taxon>
        <taxon>Flavobacteriales</taxon>
        <taxon>Flavobacteriaceae</taxon>
        <taxon>Flagellimonas</taxon>
    </lineage>
</organism>
<protein>
    <submittedName>
        <fullName evidence="2">Uncharacterized protein</fullName>
    </submittedName>
</protein>
<comment type="caution">
    <text evidence="2">The sequence shown here is derived from an EMBL/GenBank/DDBJ whole genome shotgun (WGS) entry which is preliminary data.</text>
</comment>
<evidence type="ECO:0000256" key="1">
    <source>
        <dbReference type="SAM" id="SignalP"/>
    </source>
</evidence>
<dbReference type="Proteomes" id="UP000751614">
    <property type="component" value="Unassembled WGS sequence"/>
</dbReference>
<evidence type="ECO:0000313" key="3">
    <source>
        <dbReference type="Proteomes" id="UP000751614"/>
    </source>
</evidence>